<keyword evidence="2" id="KW-1185">Reference proteome</keyword>
<proteinExistence type="predicted"/>
<protein>
    <submittedName>
        <fullName evidence="1">Uncharacterized protein</fullName>
    </submittedName>
</protein>
<dbReference type="AlphaFoldDB" id="A0A1B6PG95"/>
<sequence length="92" mass="9946">MLMCSLHVGSSTPLSQKKKATLVLFSWSQHDTLAISGVSWIAKLCGLLPTLWERIIYVSVNASALRGGFPPGADFFAFSFPFALAPSSFPLI</sequence>
<dbReference type="EMBL" id="CM000766">
    <property type="protein sequence ID" value="KXG24703.1"/>
    <property type="molecule type" value="Genomic_DNA"/>
</dbReference>
<organism evidence="1 2">
    <name type="scientific">Sorghum bicolor</name>
    <name type="common">Sorghum</name>
    <name type="synonym">Sorghum vulgare</name>
    <dbReference type="NCBI Taxonomy" id="4558"/>
    <lineage>
        <taxon>Eukaryota</taxon>
        <taxon>Viridiplantae</taxon>
        <taxon>Streptophyta</taxon>
        <taxon>Embryophyta</taxon>
        <taxon>Tracheophyta</taxon>
        <taxon>Spermatophyta</taxon>
        <taxon>Magnoliopsida</taxon>
        <taxon>Liliopsida</taxon>
        <taxon>Poales</taxon>
        <taxon>Poaceae</taxon>
        <taxon>PACMAD clade</taxon>
        <taxon>Panicoideae</taxon>
        <taxon>Andropogonodae</taxon>
        <taxon>Andropogoneae</taxon>
        <taxon>Sorghinae</taxon>
        <taxon>Sorghum</taxon>
    </lineage>
</organism>
<reference evidence="2" key="2">
    <citation type="journal article" date="2018" name="Plant J.">
        <title>The Sorghum bicolor reference genome: improved assembly, gene annotations, a transcriptome atlas, and signatures of genome organization.</title>
        <authorList>
            <person name="McCormick R.F."/>
            <person name="Truong S.K."/>
            <person name="Sreedasyam A."/>
            <person name="Jenkins J."/>
            <person name="Shu S."/>
            <person name="Sims D."/>
            <person name="Kennedy M."/>
            <person name="Amirebrahimi M."/>
            <person name="Weers B.D."/>
            <person name="McKinley B."/>
            <person name="Mattison A."/>
            <person name="Morishige D.T."/>
            <person name="Grimwood J."/>
            <person name="Schmutz J."/>
            <person name="Mullet J.E."/>
        </authorList>
    </citation>
    <scope>NUCLEOTIDE SEQUENCE [LARGE SCALE GENOMIC DNA]</scope>
    <source>
        <strain evidence="2">cv. BTx623</strain>
    </source>
</reference>
<reference evidence="1 2" key="1">
    <citation type="journal article" date="2009" name="Nature">
        <title>The Sorghum bicolor genome and the diversification of grasses.</title>
        <authorList>
            <person name="Paterson A.H."/>
            <person name="Bowers J.E."/>
            <person name="Bruggmann R."/>
            <person name="Dubchak I."/>
            <person name="Grimwood J."/>
            <person name="Gundlach H."/>
            <person name="Haberer G."/>
            <person name="Hellsten U."/>
            <person name="Mitros T."/>
            <person name="Poliakov A."/>
            <person name="Schmutz J."/>
            <person name="Spannagl M."/>
            <person name="Tang H."/>
            <person name="Wang X."/>
            <person name="Wicker T."/>
            <person name="Bharti A.K."/>
            <person name="Chapman J."/>
            <person name="Feltus F.A."/>
            <person name="Gowik U."/>
            <person name="Grigoriev I.V."/>
            <person name="Lyons E."/>
            <person name="Maher C.A."/>
            <person name="Martis M."/>
            <person name="Narechania A."/>
            <person name="Otillar R.P."/>
            <person name="Penning B.W."/>
            <person name="Salamov A.A."/>
            <person name="Wang Y."/>
            <person name="Zhang L."/>
            <person name="Carpita N.C."/>
            <person name="Freeling M."/>
            <person name="Gingle A.R."/>
            <person name="Hash C.T."/>
            <person name="Keller B."/>
            <person name="Klein P."/>
            <person name="Kresovich S."/>
            <person name="McCann M.C."/>
            <person name="Ming R."/>
            <person name="Peterson D.G."/>
            <person name="Mehboob-ur-Rahman"/>
            <person name="Ware D."/>
            <person name="Westhoff P."/>
            <person name="Mayer K.F."/>
            <person name="Messing J."/>
            <person name="Rokhsar D.S."/>
        </authorList>
    </citation>
    <scope>NUCLEOTIDE SEQUENCE [LARGE SCALE GENOMIC DNA]</scope>
    <source>
        <strain evidence="2">cv. BTx623</strain>
    </source>
</reference>
<gene>
    <name evidence="1" type="ORF">SORBI_3007G074700</name>
</gene>
<name>A0A1B6PG95_SORBI</name>
<dbReference type="Gramene" id="KXG24703">
    <property type="protein sequence ID" value="KXG24703"/>
    <property type="gene ID" value="SORBI_3007G074700"/>
</dbReference>
<evidence type="ECO:0000313" key="1">
    <source>
        <dbReference type="EMBL" id="KXG24703.1"/>
    </source>
</evidence>
<dbReference type="InParanoid" id="A0A1B6PG95"/>
<dbReference type="Proteomes" id="UP000000768">
    <property type="component" value="Chromosome 7"/>
</dbReference>
<accession>A0A1B6PG95</accession>
<evidence type="ECO:0000313" key="2">
    <source>
        <dbReference type="Proteomes" id="UP000000768"/>
    </source>
</evidence>